<proteinExistence type="predicted"/>
<dbReference type="GO" id="GO:0005739">
    <property type="term" value="C:mitochondrion"/>
    <property type="evidence" value="ECO:0007669"/>
    <property type="project" value="TreeGrafter"/>
</dbReference>
<evidence type="ECO:0000313" key="3">
    <source>
        <dbReference type="Proteomes" id="UP000799771"/>
    </source>
</evidence>
<dbReference type="OrthoDB" id="203908at2759"/>
<organism evidence="2 3">
    <name type="scientific">Dothidotthia symphoricarpi CBS 119687</name>
    <dbReference type="NCBI Taxonomy" id="1392245"/>
    <lineage>
        <taxon>Eukaryota</taxon>
        <taxon>Fungi</taxon>
        <taxon>Dikarya</taxon>
        <taxon>Ascomycota</taxon>
        <taxon>Pezizomycotina</taxon>
        <taxon>Dothideomycetes</taxon>
        <taxon>Pleosporomycetidae</taxon>
        <taxon>Pleosporales</taxon>
        <taxon>Dothidotthiaceae</taxon>
        <taxon>Dothidotthia</taxon>
    </lineage>
</organism>
<dbReference type="Pfam" id="PF13602">
    <property type="entry name" value="ADH_zinc_N_2"/>
    <property type="match status" value="1"/>
</dbReference>
<dbReference type="InterPro" id="IPR020843">
    <property type="entry name" value="ER"/>
</dbReference>
<feature type="domain" description="Enoyl reductase (ER)" evidence="1">
    <location>
        <begin position="14"/>
        <end position="331"/>
    </location>
</feature>
<gene>
    <name evidence="2" type="ORF">P153DRAFT_366656</name>
</gene>
<dbReference type="Gene3D" id="3.40.50.720">
    <property type="entry name" value="NAD(P)-binding Rossmann-like Domain"/>
    <property type="match status" value="1"/>
</dbReference>
<dbReference type="InterPro" id="IPR051397">
    <property type="entry name" value="Zn-ADH-like_protein"/>
</dbReference>
<dbReference type="InterPro" id="IPR036291">
    <property type="entry name" value="NAD(P)-bd_dom_sf"/>
</dbReference>
<dbReference type="SUPFAM" id="SSF51735">
    <property type="entry name" value="NAD(P)-binding Rossmann-fold domains"/>
    <property type="match status" value="1"/>
</dbReference>
<dbReference type="Proteomes" id="UP000799771">
    <property type="component" value="Unassembled WGS sequence"/>
</dbReference>
<dbReference type="GeneID" id="54408531"/>
<dbReference type="Pfam" id="PF08240">
    <property type="entry name" value="ADH_N"/>
    <property type="match status" value="1"/>
</dbReference>
<dbReference type="CDD" id="cd08273">
    <property type="entry name" value="MDR8"/>
    <property type="match status" value="1"/>
</dbReference>
<dbReference type="InterPro" id="IPR011032">
    <property type="entry name" value="GroES-like_sf"/>
</dbReference>
<keyword evidence="3" id="KW-1185">Reference proteome</keyword>
<dbReference type="AlphaFoldDB" id="A0A6A6AD91"/>
<dbReference type="EMBL" id="ML977506">
    <property type="protein sequence ID" value="KAF2129233.1"/>
    <property type="molecule type" value="Genomic_DNA"/>
</dbReference>
<dbReference type="SMART" id="SM00829">
    <property type="entry name" value="PKS_ER"/>
    <property type="match status" value="1"/>
</dbReference>
<dbReference type="Gene3D" id="3.90.180.10">
    <property type="entry name" value="Medium-chain alcohol dehydrogenases, catalytic domain"/>
    <property type="match status" value="1"/>
</dbReference>
<evidence type="ECO:0000259" key="1">
    <source>
        <dbReference type="SMART" id="SM00829"/>
    </source>
</evidence>
<accession>A0A6A6AD91</accession>
<protein>
    <submittedName>
        <fullName evidence="2">GroES-like protein</fullName>
    </submittedName>
</protein>
<dbReference type="SUPFAM" id="SSF50129">
    <property type="entry name" value="GroES-like"/>
    <property type="match status" value="1"/>
</dbReference>
<sequence>MTTTNRKIVISSFGDASQVSMVTAKISPPAPNEVQIKVLYAGMGGADIAMRVGVYPMQKKAPLTPGYSLIGRVHQNGANCSKYQAGSLVACLTVYDAQAELCNQPEKYLIPVPEGLDVQQAVAMVLDWSTAYGMAFRTAKISKGQRVFIHGLSGSVGYALLTFCKLQGAEVFGTASEHNHAAVRKAGATPFVYTNKNWMMAVNTIGGAHFVFDPLSFESWDESWNILAPEGGRLVGYGGNFDSLNGRKTRNPVLYIAKLLANNMNPFCPNKTNFFYISRDQVTFEPEVRACLDMLKTGEVTVPIRKVWALDEVPEAHRTWNKGTGVGAVVIRVADDDH</sequence>
<dbReference type="RefSeq" id="XP_033523622.1">
    <property type="nucleotide sequence ID" value="XM_033668099.1"/>
</dbReference>
<dbReference type="InterPro" id="IPR013154">
    <property type="entry name" value="ADH-like_N"/>
</dbReference>
<name>A0A6A6AD91_9PLEO</name>
<dbReference type="PANTHER" id="PTHR43677:SF4">
    <property type="entry name" value="QUINONE OXIDOREDUCTASE-LIKE PROTEIN 2"/>
    <property type="match status" value="1"/>
</dbReference>
<reference evidence="2" key="1">
    <citation type="journal article" date="2020" name="Stud. Mycol.">
        <title>101 Dothideomycetes genomes: a test case for predicting lifestyles and emergence of pathogens.</title>
        <authorList>
            <person name="Haridas S."/>
            <person name="Albert R."/>
            <person name="Binder M."/>
            <person name="Bloem J."/>
            <person name="Labutti K."/>
            <person name="Salamov A."/>
            <person name="Andreopoulos B."/>
            <person name="Baker S."/>
            <person name="Barry K."/>
            <person name="Bills G."/>
            <person name="Bluhm B."/>
            <person name="Cannon C."/>
            <person name="Castanera R."/>
            <person name="Culley D."/>
            <person name="Daum C."/>
            <person name="Ezra D."/>
            <person name="Gonzalez J."/>
            <person name="Henrissat B."/>
            <person name="Kuo A."/>
            <person name="Liang C."/>
            <person name="Lipzen A."/>
            <person name="Lutzoni F."/>
            <person name="Magnuson J."/>
            <person name="Mondo S."/>
            <person name="Nolan M."/>
            <person name="Ohm R."/>
            <person name="Pangilinan J."/>
            <person name="Park H.-J."/>
            <person name="Ramirez L."/>
            <person name="Alfaro M."/>
            <person name="Sun H."/>
            <person name="Tritt A."/>
            <person name="Yoshinaga Y."/>
            <person name="Zwiers L.-H."/>
            <person name="Turgeon B."/>
            <person name="Goodwin S."/>
            <person name="Spatafora J."/>
            <person name="Crous P."/>
            <person name="Grigoriev I."/>
        </authorList>
    </citation>
    <scope>NUCLEOTIDE SEQUENCE</scope>
    <source>
        <strain evidence="2">CBS 119687</strain>
    </source>
</reference>
<dbReference type="GO" id="GO:0016491">
    <property type="term" value="F:oxidoreductase activity"/>
    <property type="evidence" value="ECO:0007669"/>
    <property type="project" value="InterPro"/>
</dbReference>
<evidence type="ECO:0000313" key="2">
    <source>
        <dbReference type="EMBL" id="KAF2129233.1"/>
    </source>
</evidence>
<dbReference type="PANTHER" id="PTHR43677">
    <property type="entry name" value="SHORT-CHAIN DEHYDROGENASE/REDUCTASE"/>
    <property type="match status" value="1"/>
</dbReference>